<evidence type="ECO:0000256" key="4">
    <source>
        <dbReference type="ARBA" id="ARBA00023163"/>
    </source>
</evidence>
<evidence type="ECO:0000256" key="5">
    <source>
        <dbReference type="ARBA" id="ARBA00023242"/>
    </source>
</evidence>
<evidence type="ECO:0000256" key="3">
    <source>
        <dbReference type="ARBA" id="ARBA00023015"/>
    </source>
</evidence>
<comment type="caution">
    <text evidence="8">The sequence shown here is derived from an EMBL/GenBank/DDBJ whole genome shotgun (WGS) entry which is preliminary data.</text>
</comment>
<dbReference type="CDD" id="cd00067">
    <property type="entry name" value="GAL4"/>
    <property type="match status" value="1"/>
</dbReference>
<feature type="compositionally biased region" description="Polar residues" evidence="6">
    <location>
        <begin position="24"/>
        <end position="41"/>
    </location>
</feature>
<dbReference type="PANTHER" id="PTHR47338:SF29">
    <property type="entry name" value="ZN(2)-C6 FUNGAL-TYPE DOMAIN-CONTAINING PROTEIN"/>
    <property type="match status" value="1"/>
</dbReference>
<evidence type="ECO:0000259" key="7">
    <source>
        <dbReference type="PROSITE" id="PS50048"/>
    </source>
</evidence>
<dbReference type="PANTHER" id="PTHR47338">
    <property type="entry name" value="ZN(II)2CYS6 TRANSCRIPTION FACTOR (EUROFUNG)-RELATED"/>
    <property type="match status" value="1"/>
</dbReference>
<dbReference type="InterPro" id="IPR036864">
    <property type="entry name" value="Zn2-C6_fun-type_DNA-bd_sf"/>
</dbReference>
<dbReference type="Pfam" id="PF00172">
    <property type="entry name" value="Zn_clus"/>
    <property type="match status" value="1"/>
</dbReference>
<evidence type="ECO:0000256" key="2">
    <source>
        <dbReference type="ARBA" id="ARBA00022723"/>
    </source>
</evidence>
<dbReference type="GO" id="GO:0000981">
    <property type="term" value="F:DNA-binding transcription factor activity, RNA polymerase II-specific"/>
    <property type="evidence" value="ECO:0007669"/>
    <property type="project" value="InterPro"/>
</dbReference>
<feature type="region of interest" description="Disordered" evidence="6">
    <location>
        <begin position="1"/>
        <end position="121"/>
    </location>
</feature>
<gene>
    <name evidence="8" type="ORF">L202_03481</name>
</gene>
<reference evidence="8 9" key="1">
    <citation type="submission" date="2016-06" db="EMBL/GenBank/DDBJ databases">
        <title>Evolution of pathogenesis and genome organization in the Tremellales.</title>
        <authorList>
            <person name="Cuomo C."/>
            <person name="Litvintseva A."/>
            <person name="Heitman J."/>
            <person name="Chen Y."/>
            <person name="Sun S."/>
            <person name="Springer D."/>
            <person name="Dromer F."/>
            <person name="Young S."/>
            <person name="Zeng Q."/>
            <person name="Chapman S."/>
            <person name="Gujja S."/>
            <person name="Saif S."/>
            <person name="Birren B."/>
        </authorList>
    </citation>
    <scope>NUCLEOTIDE SEQUENCE [LARGE SCALE GENOMIC DNA]</scope>
    <source>
        <strain evidence="8 9">CBS 6039</strain>
    </source>
</reference>
<comment type="subcellular location">
    <subcellularLocation>
        <location evidence="1">Nucleus</location>
    </subcellularLocation>
</comment>
<keyword evidence="4" id="KW-0804">Transcription</keyword>
<evidence type="ECO:0000256" key="1">
    <source>
        <dbReference type="ARBA" id="ARBA00004123"/>
    </source>
</evidence>
<dbReference type="EMBL" id="AWGJ01000005">
    <property type="protein sequence ID" value="ODN79519.1"/>
    <property type="molecule type" value="Genomic_DNA"/>
</dbReference>
<dbReference type="GeneID" id="30154790"/>
<feature type="region of interest" description="Disordered" evidence="6">
    <location>
        <begin position="389"/>
        <end position="425"/>
    </location>
</feature>
<dbReference type="InterPro" id="IPR007219">
    <property type="entry name" value="XnlR_reg_dom"/>
</dbReference>
<keyword evidence="2" id="KW-0479">Metal-binding</keyword>
<evidence type="ECO:0000313" key="9">
    <source>
        <dbReference type="Proteomes" id="UP000094065"/>
    </source>
</evidence>
<dbReference type="SUPFAM" id="SSF57701">
    <property type="entry name" value="Zn2/Cys6 DNA-binding domain"/>
    <property type="match status" value="1"/>
</dbReference>
<dbReference type="STRING" id="1295533.A0A1E3HT37"/>
<dbReference type="PROSITE" id="PS50048">
    <property type="entry name" value="ZN2_CY6_FUNGAL_2"/>
    <property type="match status" value="1"/>
</dbReference>
<name>A0A1E3HT37_9TREE</name>
<dbReference type="InterPro" id="IPR050815">
    <property type="entry name" value="TF_fung"/>
</dbReference>
<dbReference type="GO" id="GO:0008270">
    <property type="term" value="F:zinc ion binding"/>
    <property type="evidence" value="ECO:0007669"/>
    <property type="project" value="InterPro"/>
</dbReference>
<dbReference type="GO" id="GO:0005634">
    <property type="term" value="C:nucleus"/>
    <property type="evidence" value="ECO:0007669"/>
    <property type="project" value="UniProtKB-SubCell"/>
</dbReference>
<evidence type="ECO:0000313" key="8">
    <source>
        <dbReference type="EMBL" id="ODN79519.1"/>
    </source>
</evidence>
<feature type="compositionally biased region" description="Polar residues" evidence="6">
    <location>
        <begin position="457"/>
        <end position="470"/>
    </location>
</feature>
<evidence type="ECO:0000256" key="6">
    <source>
        <dbReference type="SAM" id="MobiDB-lite"/>
    </source>
</evidence>
<organism evidence="8 9">
    <name type="scientific">Cryptococcus amylolentus CBS 6039</name>
    <dbReference type="NCBI Taxonomy" id="1295533"/>
    <lineage>
        <taxon>Eukaryota</taxon>
        <taxon>Fungi</taxon>
        <taxon>Dikarya</taxon>
        <taxon>Basidiomycota</taxon>
        <taxon>Agaricomycotina</taxon>
        <taxon>Tremellomycetes</taxon>
        <taxon>Tremellales</taxon>
        <taxon>Cryptococcaceae</taxon>
        <taxon>Cryptococcus</taxon>
    </lineage>
</organism>
<dbReference type="GO" id="GO:0003677">
    <property type="term" value="F:DNA binding"/>
    <property type="evidence" value="ECO:0007669"/>
    <property type="project" value="InterPro"/>
</dbReference>
<dbReference type="GO" id="GO:0006351">
    <property type="term" value="P:DNA-templated transcription"/>
    <property type="evidence" value="ECO:0007669"/>
    <property type="project" value="InterPro"/>
</dbReference>
<dbReference type="PROSITE" id="PS00463">
    <property type="entry name" value="ZN2_CY6_FUNGAL_1"/>
    <property type="match status" value="1"/>
</dbReference>
<sequence length="976" mass="106634">MQQPNQHHGWQGHQPGGRPLDSTGWPSNDSSRQNDWPSQMTRIPARNPSEGGTKRKDVMGSSDLEIAVPGAGAFGASLSTMPHQQDAEDSYSENRGHPGTGVGSSSGLYTGHLPKAQPTEPSLRRGMACKFCRRRKLRCSGERPICSSCVKYKQVCEYQTPPKIPRSQPAENSTSTGLSDFVHQPAIPGYQSAFSSQPLVETQNVPSAIPFHQDLPGPSSYASASNIYQPDYTVTHRPFDISIINMPPSTLAFSPLGHSSIGSTSVFGAPVDPTSDIPFQQFPQYAAEPSSYSATSLGSSSPSSFLPQGPQRHSINTVLSDGFPSPTAPRNGYSGARPSLPMSQPAIPSNSCAPAMPAPMPDFSFVADNASTSMPLGVTQPYRSSTCSSGFTHSSASPRVTNIPSSTPSSTPLNAAVPPVGDAPAEYPAGASMRFVSDESDPVDNITERLGEFLFSPNESPVTTGNNTEAGSPEDRDAQKRRRLSKAKAGQGWAGSGPQKTSLLHNRVESDGLRDELRNMLLDCFLEHVRLFFEMSIPRFRYRMTFLDKRRPHLALLNAMYLWASRLSQAPNPVALEQHFYTEALRHLDAAAASNDRLVDAIRAAMLLSAYTYTNGRHHEGWLVAGIAVRLVLSSGLHRIPSLSLQSIPKDTLFLRNRVFLLPPPEDAVELAERVHAFWCVYSIERCGALATGFPSSLNDGDIITPFGRPIDEIASQTVTSADDTSVRNLYRGHIPAHPQGDSPYVRWLKAVTVLERTSKLAFLDPDDDSEYSRVWTEYANLLSSPSSASSASLPPSWLNQPKYRNPKDYNECYFALEQLRRELGVDGISPVERKNRADNEGIELVFGSKIVLLHHHFAAIEMLLHDINSIDADNSVAVSAAQRSVALFKHLPEMSLFEVDAEIVLVWCMTAKLLIKELDRFARQGDAISCQNLGDDVDCIINELYRVGHVMHMSRAQGKAMEDLKKAALANLKQA</sequence>
<feature type="compositionally biased region" description="Low complexity" evidence="6">
    <location>
        <begin position="290"/>
        <end position="304"/>
    </location>
</feature>
<feature type="region of interest" description="Disordered" evidence="6">
    <location>
        <begin position="453"/>
        <end position="502"/>
    </location>
</feature>
<feature type="region of interest" description="Disordered" evidence="6">
    <location>
        <begin position="290"/>
        <end position="338"/>
    </location>
</feature>
<dbReference type="RefSeq" id="XP_018994366.1">
    <property type="nucleotide sequence ID" value="XM_019137340.1"/>
</dbReference>
<dbReference type="SMART" id="SM00906">
    <property type="entry name" value="Fungal_trans"/>
    <property type="match status" value="1"/>
</dbReference>
<keyword evidence="3" id="KW-0805">Transcription regulation</keyword>
<dbReference type="CDD" id="cd12148">
    <property type="entry name" value="fungal_TF_MHR"/>
    <property type="match status" value="1"/>
</dbReference>
<accession>A0A1E3HT37</accession>
<keyword evidence="9" id="KW-1185">Reference proteome</keyword>
<dbReference type="Gene3D" id="4.10.240.10">
    <property type="entry name" value="Zn(2)-C6 fungal-type DNA-binding domain"/>
    <property type="match status" value="1"/>
</dbReference>
<feature type="compositionally biased region" description="Low complexity" evidence="6">
    <location>
        <begin position="1"/>
        <end position="19"/>
    </location>
</feature>
<dbReference type="Proteomes" id="UP000094065">
    <property type="component" value="Unassembled WGS sequence"/>
</dbReference>
<dbReference type="OrthoDB" id="2309723at2759"/>
<proteinExistence type="predicted"/>
<keyword evidence="5" id="KW-0539">Nucleus</keyword>
<feature type="domain" description="Zn(2)-C6 fungal-type" evidence="7">
    <location>
        <begin position="128"/>
        <end position="158"/>
    </location>
</feature>
<dbReference type="Pfam" id="PF04082">
    <property type="entry name" value="Fungal_trans"/>
    <property type="match status" value="1"/>
</dbReference>
<dbReference type="InterPro" id="IPR001138">
    <property type="entry name" value="Zn2Cys6_DnaBD"/>
</dbReference>
<dbReference type="SMART" id="SM00066">
    <property type="entry name" value="GAL4"/>
    <property type="match status" value="1"/>
</dbReference>
<protein>
    <recommendedName>
        <fullName evidence="7">Zn(2)-C6 fungal-type domain-containing protein</fullName>
    </recommendedName>
</protein>
<dbReference type="AlphaFoldDB" id="A0A1E3HT37"/>